<dbReference type="GO" id="GO:0106408">
    <property type="term" value="F:diadenylate cyclase activity"/>
    <property type="evidence" value="ECO:0007669"/>
    <property type="project" value="UniProtKB-EC"/>
</dbReference>
<evidence type="ECO:0000256" key="3">
    <source>
        <dbReference type="ARBA" id="ARBA00022679"/>
    </source>
</evidence>
<keyword evidence="8 10" id="KW-1133">Transmembrane helix</keyword>
<comment type="similarity">
    <text evidence="10">Belongs to the adenylate cyclase family. DacA/CdaA subfamily.</text>
</comment>
<feature type="transmembrane region" description="Helical" evidence="10">
    <location>
        <begin position="71"/>
        <end position="91"/>
    </location>
</feature>
<reference evidence="12 13" key="1">
    <citation type="submission" date="2018-08" db="EMBL/GenBank/DDBJ databases">
        <title>Genome analysis of the thermophilic bacterium of the candidate phylum Aminicenantes from deep subsurface aquifer revealed its physiology and ecological role.</title>
        <authorList>
            <person name="Kadnikov V.V."/>
            <person name="Mardanov A.V."/>
            <person name="Beletsky A.V."/>
            <person name="Karnachuk O.V."/>
            <person name="Ravin N.V."/>
        </authorList>
    </citation>
    <scope>NUCLEOTIDE SEQUENCE [LARGE SCALE GENOMIC DNA]</scope>
    <source>
        <strain evidence="12">BY38</strain>
    </source>
</reference>
<dbReference type="NCBIfam" id="TIGR00159">
    <property type="entry name" value="diadenylate cyclase CdaA"/>
    <property type="match status" value="1"/>
</dbReference>
<dbReference type="EMBL" id="QUAH01000003">
    <property type="protein sequence ID" value="RFT16473.1"/>
    <property type="molecule type" value="Genomic_DNA"/>
</dbReference>
<dbReference type="EC" id="2.7.7.85" evidence="10"/>
<dbReference type="PIRSF" id="PIRSF004793">
    <property type="entry name" value="UCP004793"/>
    <property type="match status" value="1"/>
</dbReference>
<dbReference type="SUPFAM" id="SSF143597">
    <property type="entry name" value="YojJ-like"/>
    <property type="match status" value="1"/>
</dbReference>
<sequence>MLDNLVIILKHMQFTDILDILLLAFILYSIFVLIKDTRAYQVTWGILLVLFFFLLTQWARLYVSNRIIKSFINYLIIAIIVLFQSELRRFFAAIGSRTFRKPLKIYSLKEKLDDILLAVDYLSRKKIGALIAIEKEIDLSPHAERGTAIEALISKDLLVSIFFPKSPLHDGAVIIRGNKIIAAACLLPLPQTHTLGENFATRTRHLAALGLAQQTDAAVIVVSEQTGEVSLAASGQIEKMASKEALKTRLNEYLRIR</sequence>
<dbReference type="PANTHER" id="PTHR34185">
    <property type="entry name" value="DIADENYLATE CYCLASE"/>
    <property type="match status" value="1"/>
</dbReference>
<evidence type="ECO:0000313" key="12">
    <source>
        <dbReference type="EMBL" id="RFT16473.1"/>
    </source>
</evidence>
<comment type="subunit">
    <text evidence="10">Probably a homodimer.</text>
</comment>
<keyword evidence="6 10" id="KW-0547">Nucleotide-binding</keyword>
<dbReference type="GO" id="GO:0004016">
    <property type="term" value="F:adenylate cyclase activity"/>
    <property type="evidence" value="ECO:0007669"/>
    <property type="project" value="UniProtKB-UniRule"/>
</dbReference>
<evidence type="ECO:0000256" key="5">
    <source>
        <dbReference type="ARBA" id="ARBA00022695"/>
    </source>
</evidence>
<dbReference type="PANTHER" id="PTHR34185:SF1">
    <property type="entry name" value="DIADENYLATE CYCLASE"/>
    <property type="match status" value="1"/>
</dbReference>
<proteinExistence type="inferred from homology"/>
<dbReference type="HAMAP" id="MF_01499">
    <property type="entry name" value="DacA"/>
    <property type="match status" value="1"/>
</dbReference>
<evidence type="ECO:0000256" key="4">
    <source>
        <dbReference type="ARBA" id="ARBA00022692"/>
    </source>
</evidence>
<evidence type="ECO:0000256" key="10">
    <source>
        <dbReference type="HAMAP-Rule" id="MF_01499"/>
    </source>
</evidence>
<evidence type="ECO:0000256" key="6">
    <source>
        <dbReference type="ARBA" id="ARBA00022741"/>
    </source>
</evidence>
<accession>A0A3E2BNY1</accession>
<feature type="transmembrane region" description="Helical" evidence="10">
    <location>
        <begin position="41"/>
        <end position="59"/>
    </location>
</feature>
<keyword evidence="4 10" id="KW-0812">Transmembrane</keyword>
<dbReference type="InterPro" id="IPR014046">
    <property type="entry name" value="C-di-AMP_synthase"/>
</dbReference>
<keyword evidence="2 10" id="KW-1003">Cell membrane</keyword>
<evidence type="ECO:0000259" key="11">
    <source>
        <dbReference type="PROSITE" id="PS51794"/>
    </source>
</evidence>
<evidence type="ECO:0000256" key="7">
    <source>
        <dbReference type="ARBA" id="ARBA00022840"/>
    </source>
</evidence>
<dbReference type="Pfam" id="PF02457">
    <property type="entry name" value="DAC"/>
    <property type="match status" value="1"/>
</dbReference>
<evidence type="ECO:0000313" key="13">
    <source>
        <dbReference type="Proteomes" id="UP000257323"/>
    </source>
</evidence>
<gene>
    <name evidence="10" type="primary">dacA</name>
    <name evidence="12" type="ORF">OP8BY_1651</name>
</gene>
<evidence type="ECO:0000256" key="9">
    <source>
        <dbReference type="ARBA" id="ARBA00023136"/>
    </source>
</evidence>
<dbReference type="InterPro" id="IPR050338">
    <property type="entry name" value="DisA"/>
</dbReference>
<comment type="caution">
    <text evidence="10">Lacks conserved residue(s) required for the propagation of feature annotation.</text>
</comment>
<keyword evidence="7 10" id="KW-0067">ATP-binding</keyword>
<evidence type="ECO:0000256" key="8">
    <source>
        <dbReference type="ARBA" id="ARBA00022989"/>
    </source>
</evidence>
<keyword evidence="9 10" id="KW-0472">Membrane</keyword>
<dbReference type="InterPro" id="IPR036888">
    <property type="entry name" value="DNA_integrity_DisA_N_sf"/>
</dbReference>
<organism evidence="12 13">
    <name type="scientific">Candidatus Saccharicenans subterraneus</name>
    <dbReference type="NCBI Taxonomy" id="2508984"/>
    <lineage>
        <taxon>Bacteria</taxon>
        <taxon>Candidatus Aminicenantota</taxon>
        <taxon>Candidatus Aminicenantia</taxon>
        <taxon>Candidatus Aminicenantales</taxon>
        <taxon>Candidatus Saccharicenantaceae</taxon>
        <taxon>Candidatus Saccharicenans</taxon>
    </lineage>
</organism>
<dbReference type="AlphaFoldDB" id="A0A3E2BNY1"/>
<dbReference type="Gene3D" id="3.40.1700.10">
    <property type="entry name" value="DNA integrity scanning protein, DisA, N-terminal domain"/>
    <property type="match status" value="1"/>
</dbReference>
<dbReference type="Proteomes" id="UP000257323">
    <property type="component" value="Unassembled WGS sequence"/>
</dbReference>
<feature type="transmembrane region" description="Helical" evidence="10">
    <location>
        <begin position="12"/>
        <end position="34"/>
    </location>
</feature>
<protein>
    <recommendedName>
        <fullName evidence="10">Diadenylate cyclase</fullName>
        <shortName evidence="10">DAC</shortName>
        <ecNumber evidence="10">2.7.7.85</ecNumber>
    </recommendedName>
    <alternativeName>
        <fullName evidence="10">Cyclic-di-AMP synthase</fullName>
        <shortName evidence="10">c-di-AMP synthase</shortName>
    </alternativeName>
</protein>
<dbReference type="InterPro" id="IPR003390">
    <property type="entry name" value="DNA_integrity_scan_DisA_N"/>
</dbReference>
<comment type="caution">
    <text evidence="12">The sequence shown here is derived from an EMBL/GenBank/DDBJ whole genome shotgun (WGS) entry which is preliminary data.</text>
</comment>
<evidence type="ECO:0000256" key="1">
    <source>
        <dbReference type="ARBA" id="ARBA00000877"/>
    </source>
</evidence>
<feature type="domain" description="DAC" evidence="11">
    <location>
        <begin position="84"/>
        <end position="243"/>
    </location>
</feature>
<dbReference type="Pfam" id="PF19293">
    <property type="entry name" value="CdaA_N"/>
    <property type="match status" value="1"/>
</dbReference>
<evidence type="ECO:0000256" key="2">
    <source>
        <dbReference type="ARBA" id="ARBA00022475"/>
    </source>
</evidence>
<keyword evidence="3 10" id="KW-0808">Transferase</keyword>
<dbReference type="GO" id="GO:0006171">
    <property type="term" value="P:cAMP biosynthetic process"/>
    <property type="evidence" value="ECO:0007669"/>
    <property type="project" value="InterPro"/>
</dbReference>
<dbReference type="InterPro" id="IPR045585">
    <property type="entry name" value="CdaA_N"/>
</dbReference>
<name>A0A3E2BNY1_9BACT</name>
<dbReference type="PROSITE" id="PS51794">
    <property type="entry name" value="DAC"/>
    <property type="match status" value="1"/>
</dbReference>
<dbReference type="InterPro" id="IPR034701">
    <property type="entry name" value="CdaA"/>
</dbReference>
<comment type="function">
    <text evidence="10">Catalyzes the condensation of 2 ATP molecules into cyclic di-AMP (c-di-AMP), a second messenger used to regulate differing processes in different bacteria.</text>
</comment>
<comment type="catalytic activity">
    <reaction evidence="1 10">
        <text>2 ATP = 3',3'-c-di-AMP + 2 diphosphate</text>
        <dbReference type="Rhea" id="RHEA:35655"/>
        <dbReference type="ChEBI" id="CHEBI:30616"/>
        <dbReference type="ChEBI" id="CHEBI:33019"/>
        <dbReference type="ChEBI" id="CHEBI:71500"/>
        <dbReference type="EC" id="2.7.7.85"/>
    </reaction>
</comment>
<dbReference type="GO" id="GO:0005524">
    <property type="term" value="F:ATP binding"/>
    <property type="evidence" value="ECO:0007669"/>
    <property type="project" value="UniProtKB-UniRule"/>
</dbReference>
<keyword evidence="5 10" id="KW-0548">Nucleotidyltransferase</keyword>